<evidence type="ECO:0000313" key="2">
    <source>
        <dbReference type="EMBL" id="MDO3694436.1"/>
    </source>
</evidence>
<reference evidence="2" key="1">
    <citation type="submission" date="2023-07" db="EMBL/GenBank/DDBJ databases">
        <title>Wenyingzhuangia sp. chi5 genome sequencing and assembly.</title>
        <authorList>
            <person name="Park S."/>
        </authorList>
    </citation>
    <scope>NUCLEOTIDE SEQUENCE</scope>
    <source>
        <strain evidence="2">Chi5</strain>
    </source>
</reference>
<evidence type="ECO:0000313" key="3">
    <source>
        <dbReference type="Proteomes" id="UP001168642"/>
    </source>
</evidence>
<comment type="caution">
    <text evidence="2">The sequence shown here is derived from an EMBL/GenBank/DDBJ whole genome shotgun (WGS) entry which is preliminary data.</text>
</comment>
<evidence type="ECO:0000259" key="1">
    <source>
        <dbReference type="Pfam" id="PF13683"/>
    </source>
</evidence>
<dbReference type="Proteomes" id="UP001168642">
    <property type="component" value="Unassembled WGS sequence"/>
</dbReference>
<dbReference type="PANTHER" id="PTHR46889:SF4">
    <property type="entry name" value="TRANSPOSASE INSO FOR INSERTION SEQUENCE ELEMENT IS911B-RELATED"/>
    <property type="match status" value="1"/>
</dbReference>
<dbReference type="InterPro" id="IPR012337">
    <property type="entry name" value="RNaseH-like_sf"/>
</dbReference>
<keyword evidence="3" id="KW-1185">Reference proteome</keyword>
<dbReference type="Pfam" id="PF13683">
    <property type="entry name" value="rve_3"/>
    <property type="match status" value="1"/>
</dbReference>
<dbReference type="InterPro" id="IPR036397">
    <property type="entry name" value="RNaseH_sf"/>
</dbReference>
<feature type="domain" description="Integrase catalytic" evidence="1">
    <location>
        <begin position="2"/>
        <end position="64"/>
    </location>
</feature>
<name>A0ABT8VR43_9FLAO</name>
<dbReference type="Gene3D" id="3.30.420.10">
    <property type="entry name" value="Ribonuclease H-like superfamily/Ribonuclease H"/>
    <property type="match status" value="1"/>
</dbReference>
<organism evidence="2 3">
    <name type="scientific">Wenyingzhuangia gilva</name>
    <dbReference type="NCBI Taxonomy" id="3057677"/>
    <lineage>
        <taxon>Bacteria</taxon>
        <taxon>Pseudomonadati</taxon>
        <taxon>Bacteroidota</taxon>
        <taxon>Flavobacteriia</taxon>
        <taxon>Flavobacteriales</taxon>
        <taxon>Flavobacteriaceae</taxon>
        <taxon>Wenyingzhuangia</taxon>
    </lineage>
</organism>
<dbReference type="PANTHER" id="PTHR46889">
    <property type="entry name" value="TRANSPOSASE INSF FOR INSERTION SEQUENCE IS3B-RELATED"/>
    <property type="match status" value="1"/>
</dbReference>
<dbReference type="EMBL" id="JAUMIT010000002">
    <property type="protein sequence ID" value="MDO3694436.1"/>
    <property type="molecule type" value="Genomic_DNA"/>
</dbReference>
<accession>A0ABT8VR43</accession>
<proteinExistence type="predicted"/>
<dbReference type="InterPro" id="IPR050900">
    <property type="entry name" value="Transposase_IS3/IS150/IS904"/>
</dbReference>
<sequence>MQSMSRKGNCWDNTIAESFFKTLKYESTNRYMFKNMLQAHRTIHNYIKWYNYERLHSSLAYITPAEMELKIRMKYIQNVA</sequence>
<dbReference type="SUPFAM" id="SSF53098">
    <property type="entry name" value="Ribonuclease H-like"/>
    <property type="match status" value="1"/>
</dbReference>
<dbReference type="InterPro" id="IPR001584">
    <property type="entry name" value="Integrase_cat-core"/>
</dbReference>
<protein>
    <submittedName>
        <fullName evidence="2">Integrase core domain-containing protein</fullName>
    </submittedName>
</protein>
<gene>
    <name evidence="2" type="ORF">QVZ41_06200</name>
</gene>
<dbReference type="RefSeq" id="WP_302883854.1">
    <property type="nucleotide sequence ID" value="NZ_JAUMIT010000002.1"/>
</dbReference>